<reference evidence="2" key="3">
    <citation type="submission" date="2018-04" db="EMBL/GenBank/DDBJ databases">
        <authorList>
            <person name="Go L.Y."/>
            <person name="Mitchell J.A."/>
        </authorList>
    </citation>
    <scope>NUCLEOTIDE SEQUENCE</scope>
    <source>
        <strain evidence="2">BSAS1 3</strain>
    </source>
</reference>
<dbReference type="Proteomes" id="UP000243591">
    <property type="component" value="Chromosome"/>
</dbReference>
<keyword evidence="3" id="KW-1185">Reference proteome</keyword>
<accession>A0A1D2LPA5</accession>
<evidence type="ECO:0000313" key="2">
    <source>
        <dbReference type="EMBL" id="SPP29427.1"/>
    </source>
</evidence>
<dbReference type="EMBL" id="OUNC01000045">
    <property type="protein sequence ID" value="SPP29427.1"/>
    <property type="molecule type" value="Genomic_DNA"/>
</dbReference>
<sequence>MSSSYFEFTTRKDLRNWLVANSKTETECWLVMSISIQTNTLLYLDIVEEALCFGWIDGVKKKLPDNRLIQRISPRSKRSNWTELNKARVRRLEALGLMTTAGRAVLPEMDPNLFEWDARIVEALQQDDVVYQNFRTFPILYQTIRIDTIQSYKKDTELFNKRLEKLIKYTKANKMYGSWHDNGRLLEDNQKHFLDTTTKKLK</sequence>
<dbReference type="STRING" id="2756.BFR44_06585"/>
<dbReference type="RefSeq" id="WP_051457415.1">
    <property type="nucleotide sequence ID" value="NZ_CBCPKC010000004.1"/>
</dbReference>
<evidence type="ECO:0000313" key="1">
    <source>
        <dbReference type="EMBL" id="ATF25854.1"/>
    </source>
</evidence>
<reference evidence="1 3" key="1">
    <citation type="submission" date="2017-09" db="EMBL/GenBank/DDBJ databases">
        <title>Complete Genome Sequences of Two Strains of the Meat Spoilage Bacterium Brochothrix thermosphacta Isolated from Ground Chicken.</title>
        <authorList>
            <person name="Paoli G.C."/>
            <person name="Wijey C."/>
            <person name="Chen C.-Y."/>
            <person name="Nguyen L."/>
            <person name="Yan X."/>
            <person name="Irwin P.L."/>
        </authorList>
    </citation>
    <scope>NUCLEOTIDE SEQUENCE [LARGE SCALE GENOMIC DNA]</scope>
    <source>
        <strain evidence="1 3">BI</strain>
    </source>
</reference>
<dbReference type="OrthoDB" id="9796999at2"/>
<evidence type="ECO:0000313" key="3">
    <source>
        <dbReference type="Proteomes" id="UP000243591"/>
    </source>
</evidence>
<gene>
    <name evidence="2" type="ORF">BTBSAS_50075</name>
    <name evidence="1" type="ORF">CNY62_05275</name>
</gene>
<dbReference type="KEGG" id="bths:CNY62_05275"/>
<reference evidence="4" key="2">
    <citation type="submission" date="2018-04" db="EMBL/GenBank/DDBJ databases">
        <authorList>
            <person name="Illikoud N."/>
        </authorList>
    </citation>
    <scope>NUCLEOTIDE SEQUENCE [LARGE SCALE GENOMIC DNA]</scope>
</reference>
<name>A0A1D2LPA5_BROTH</name>
<dbReference type="EMBL" id="CP023483">
    <property type="protein sequence ID" value="ATF25854.1"/>
    <property type="molecule type" value="Genomic_DNA"/>
</dbReference>
<dbReference type="Proteomes" id="UP000270190">
    <property type="component" value="Unassembled WGS sequence"/>
</dbReference>
<protein>
    <submittedName>
        <fullName evidence="1">Thymidylate synthase</fullName>
    </submittedName>
</protein>
<dbReference type="AlphaFoldDB" id="A0A1D2LPA5"/>
<evidence type="ECO:0000313" key="4">
    <source>
        <dbReference type="Proteomes" id="UP000270190"/>
    </source>
</evidence>
<proteinExistence type="predicted"/>
<organism evidence="1 3">
    <name type="scientific">Brochothrix thermosphacta</name>
    <name type="common">Microbacterium thermosphactum</name>
    <dbReference type="NCBI Taxonomy" id="2756"/>
    <lineage>
        <taxon>Bacteria</taxon>
        <taxon>Bacillati</taxon>
        <taxon>Bacillota</taxon>
        <taxon>Bacilli</taxon>
        <taxon>Bacillales</taxon>
        <taxon>Listeriaceae</taxon>
        <taxon>Brochothrix</taxon>
    </lineage>
</organism>